<dbReference type="GO" id="GO:0044715">
    <property type="term" value="F:8-oxo-dGDP phosphatase activity"/>
    <property type="evidence" value="ECO:0007669"/>
    <property type="project" value="TreeGrafter"/>
</dbReference>
<evidence type="ECO:0000256" key="15">
    <source>
        <dbReference type="ARBA" id="ARBA00041979"/>
    </source>
</evidence>
<dbReference type="Proteomes" id="UP000007721">
    <property type="component" value="Chromosome"/>
</dbReference>
<dbReference type="GO" id="GO:0044716">
    <property type="term" value="F:8-oxo-GDP phosphatase activity"/>
    <property type="evidence" value="ECO:0007669"/>
    <property type="project" value="TreeGrafter"/>
</dbReference>
<evidence type="ECO:0000313" key="18">
    <source>
        <dbReference type="EMBL" id="ACM19025.1"/>
    </source>
</evidence>
<dbReference type="AlphaFoldDB" id="B9M0I8"/>
<evidence type="ECO:0000256" key="8">
    <source>
        <dbReference type="ARBA" id="ARBA00022842"/>
    </source>
</evidence>
<evidence type="ECO:0000256" key="7">
    <source>
        <dbReference type="ARBA" id="ARBA00022801"/>
    </source>
</evidence>
<dbReference type="PANTHER" id="PTHR47707">
    <property type="entry name" value="8-OXO-DGTP DIPHOSPHATASE"/>
    <property type="match status" value="1"/>
</dbReference>
<proteinExistence type="inferred from homology"/>
<dbReference type="GO" id="GO:0006260">
    <property type="term" value="P:DNA replication"/>
    <property type="evidence" value="ECO:0007669"/>
    <property type="project" value="UniProtKB-KW"/>
</dbReference>
<name>B9M0I8_GEODF</name>
<dbReference type="Gene3D" id="3.90.79.10">
    <property type="entry name" value="Nucleoside Triphosphate Pyrophosphohydrolase"/>
    <property type="match status" value="1"/>
</dbReference>
<dbReference type="EMBL" id="CP001390">
    <property type="protein sequence ID" value="ACM19025.1"/>
    <property type="molecule type" value="Genomic_DNA"/>
</dbReference>
<dbReference type="Pfam" id="PF00293">
    <property type="entry name" value="NUDIX"/>
    <property type="match status" value="1"/>
</dbReference>
<comment type="similarity">
    <text evidence="2">Belongs to the Nudix hydrolase family.</text>
</comment>
<keyword evidence="9" id="KW-0234">DNA repair</keyword>
<sequence length="140" mass="16418">MHRVAVILLYDRQQKVLLQHRTDDAPFFPGYWAFFGGGCEEHESPIATVIRETEEELCYRLTAPRFVLEQPFSVQGLQCRLYLFMEHYRGDKNALQLCEGQNWGWFGPGETEDLLMAEHDRRALQAARELIAQEQLDYDH</sequence>
<dbReference type="SUPFAM" id="SSF55811">
    <property type="entry name" value="Nudix"/>
    <property type="match status" value="1"/>
</dbReference>
<dbReference type="GO" id="GO:0035539">
    <property type="term" value="F:8-oxo-7,8-dihydrodeoxyguanosine triphosphate pyrophosphatase activity"/>
    <property type="evidence" value="ECO:0007669"/>
    <property type="project" value="UniProtKB-EC"/>
</dbReference>
<keyword evidence="4" id="KW-0235">DNA replication</keyword>
<dbReference type="OrthoDB" id="9804563at2"/>
<dbReference type="GO" id="GO:0008413">
    <property type="term" value="F:8-oxo-7,8-dihydroguanosine triphosphate pyrophosphatase activity"/>
    <property type="evidence" value="ECO:0007669"/>
    <property type="project" value="TreeGrafter"/>
</dbReference>
<dbReference type="EC" id="3.6.1.55" evidence="12"/>
<keyword evidence="8" id="KW-0460">Magnesium</keyword>
<dbReference type="KEGG" id="geo:Geob_0660"/>
<dbReference type="RefSeq" id="WP_012645754.1">
    <property type="nucleotide sequence ID" value="NC_011979.1"/>
</dbReference>
<evidence type="ECO:0000256" key="5">
    <source>
        <dbReference type="ARBA" id="ARBA00022723"/>
    </source>
</evidence>
<keyword evidence="5" id="KW-0479">Metal-binding</keyword>
<evidence type="ECO:0000256" key="2">
    <source>
        <dbReference type="ARBA" id="ARBA00005582"/>
    </source>
</evidence>
<gene>
    <name evidence="18" type="ordered locus">Geob_0660</name>
</gene>
<evidence type="ECO:0000256" key="14">
    <source>
        <dbReference type="ARBA" id="ARBA00041592"/>
    </source>
</evidence>
<organism evidence="18 19">
    <name type="scientific">Geotalea daltonii (strain DSM 22248 / JCM 15807 / FRC-32)</name>
    <name type="common">Geobacter daltonii</name>
    <dbReference type="NCBI Taxonomy" id="316067"/>
    <lineage>
        <taxon>Bacteria</taxon>
        <taxon>Pseudomonadati</taxon>
        <taxon>Thermodesulfobacteriota</taxon>
        <taxon>Desulfuromonadia</taxon>
        <taxon>Geobacterales</taxon>
        <taxon>Geobacteraceae</taxon>
        <taxon>Geotalea</taxon>
    </lineage>
</organism>
<dbReference type="HOGENOM" id="CLU_037162_19_3_7"/>
<keyword evidence="6" id="KW-0227">DNA damage</keyword>
<evidence type="ECO:0000256" key="13">
    <source>
        <dbReference type="ARBA" id="ARBA00040794"/>
    </source>
</evidence>
<reference evidence="18 19" key="1">
    <citation type="submission" date="2009-01" db="EMBL/GenBank/DDBJ databases">
        <title>Complete sequence of Geobacter sp. FRC-32.</title>
        <authorList>
            <consortium name="US DOE Joint Genome Institute"/>
            <person name="Lucas S."/>
            <person name="Copeland A."/>
            <person name="Lapidus A."/>
            <person name="Glavina del Rio T."/>
            <person name="Dalin E."/>
            <person name="Tice H."/>
            <person name="Bruce D."/>
            <person name="Goodwin L."/>
            <person name="Pitluck S."/>
            <person name="Saunders E."/>
            <person name="Brettin T."/>
            <person name="Detter J.C."/>
            <person name="Han C."/>
            <person name="Larimer F."/>
            <person name="Land M."/>
            <person name="Hauser L."/>
            <person name="Kyrpides N."/>
            <person name="Ovchinnikova G."/>
            <person name="Kostka J."/>
            <person name="Richardson P."/>
        </authorList>
    </citation>
    <scope>NUCLEOTIDE SEQUENCE [LARGE SCALE GENOMIC DNA]</scope>
    <source>
        <strain evidence="19">DSM 22248 / JCM 15807 / FRC-32</strain>
    </source>
</reference>
<evidence type="ECO:0000256" key="16">
    <source>
        <dbReference type="ARBA" id="ARBA00042798"/>
    </source>
</evidence>
<accession>B9M0I8</accession>
<feature type="domain" description="Nudix hydrolase" evidence="17">
    <location>
        <begin position="1"/>
        <end position="129"/>
    </location>
</feature>
<dbReference type="PANTHER" id="PTHR47707:SF1">
    <property type="entry name" value="NUDIX HYDROLASE FAMILY PROTEIN"/>
    <property type="match status" value="1"/>
</dbReference>
<dbReference type="GO" id="GO:0006281">
    <property type="term" value="P:DNA repair"/>
    <property type="evidence" value="ECO:0007669"/>
    <property type="project" value="UniProtKB-KW"/>
</dbReference>
<evidence type="ECO:0000313" key="19">
    <source>
        <dbReference type="Proteomes" id="UP000007721"/>
    </source>
</evidence>
<keyword evidence="7 18" id="KW-0378">Hydrolase</keyword>
<dbReference type="PROSITE" id="PS51462">
    <property type="entry name" value="NUDIX"/>
    <property type="match status" value="1"/>
</dbReference>
<evidence type="ECO:0000256" key="11">
    <source>
        <dbReference type="ARBA" id="ARBA00036904"/>
    </source>
</evidence>
<evidence type="ECO:0000256" key="9">
    <source>
        <dbReference type="ARBA" id="ARBA00023204"/>
    </source>
</evidence>
<dbReference type="GO" id="GO:0046872">
    <property type="term" value="F:metal ion binding"/>
    <property type="evidence" value="ECO:0007669"/>
    <property type="project" value="UniProtKB-KW"/>
</dbReference>
<dbReference type="InterPro" id="IPR000086">
    <property type="entry name" value="NUDIX_hydrolase_dom"/>
</dbReference>
<evidence type="ECO:0000259" key="17">
    <source>
        <dbReference type="PROSITE" id="PS51462"/>
    </source>
</evidence>
<evidence type="ECO:0000256" key="12">
    <source>
        <dbReference type="ARBA" id="ARBA00038905"/>
    </source>
</evidence>
<dbReference type="CDD" id="cd18882">
    <property type="entry name" value="NUDIX_Hydrolase"/>
    <property type="match status" value="1"/>
</dbReference>
<dbReference type="InterPro" id="IPR047127">
    <property type="entry name" value="MutT-like"/>
</dbReference>
<evidence type="ECO:0000256" key="10">
    <source>
        <dbReference type="ARBA" id="ARBA00035861"/>
    </source>
</evidence>
<keyword evidence="19" id="KW-1185">Reference proteome</keyword>
<comment type="cofactor">
    <cofactor evidence="1">
        <name>Mg(2+)</name>
        <dbReference type="ChEBI" id="CHEBI:18420"/>
    </cofactor>
</comment>
<dbReference type="InterPro" id="IPR015797">
    <property type="entry name" value="NUDIX_hydrolase-like_dom_sf"/>
</dbReference>
<evidence type="ECO:0000256" key="3">
    <source>
        <dbReference type="ARBA" id="ARBA00022457"/>
    </source>
</evidence>
<evidence type="ECO:0000256" key="4">
    <source>
        <dbReference type="ARBA" id="ARBA00022705"/>
    </source>
</evidence>
<dbReference type="STRING" id="316067.Geob_0660"/>
<evidence type="ECO:0000256" key="6">
    <source>
        <dbReference type="ARBA" id="ARBA00022763"/>
    </source>
</evidence>
<comment type="catalytic activity">
    <reaction evidence="10">
        <text>8-oxo-dGTP + H2O = 8-oxo-dGMP + diphosphate + H(+)</text>
        <dbReference type="Rhea" id="RHEA:31575"/>
        <dbReference type="ChEBI" id="CHEBI:15377"/>
        <dbReference type="ChEBI" id="CHEBI:15378"/>
        <dbReference type="ChEBI" id="CHEBI:33019"/>
        <dbReference type="ChEBI" id="CHEBI:63224"/>
        <dbReference type="ChEBI" id="CHEBI:77896"/>
        <dbReference type="EC" id="3.6.1.55"/>
    </reaction>
</comment>
<evidence type="ECO:0000256" key="1">
    <source>
        <dbReference type="ARBA" id="ARBA00001946"/>
    </source>
</evidence>
<protein>
    <recommendedName>
        <fullName evidence="13">8-oxo-dGTP diphosphatase</fullName>
        <ecNumber evidence="12">3.6.1.55</ecNumber>
    </recommendedName>
    <alternativeName>
        <fullName evidence="16">7,8-dihydro-8-oxoguanine-triphosphatase</fullName>
    </alternativeName>
    <alternativeName>
        <fullName evidence="15">Mutator protein MutT</fullName>
    </alternativeName>
    <alternativeName>
        <fullName evidence="14">dGTP pyrophosphohydrolase</fullName>
    </alternativeName>
</protein>
<keyword evidence="3" id="KW-0515">Mutator protein</keyword>
<comment type="catalytic activity">
    <reaction evidence="11">
        <text>8-oxo-GTP + H2O = 8-oxo-GMP + diphosphate + H(+)</text>
        <dbReference type="Rhea" id="RHEA:67616"/>
        <dbReference type="ChEBI" id="CHEBI:15377"/>
        <dbReference type="ChEBI" id="CHEBI:15378"/>
        <dbReference type="ChEBI" id="CHEBI:33019"/>
        <dbReference type="ChEBI" id="CHEBI:143553"/>
        <dbReference type="ChEBI" id="CHEBI:145694"/>
    </reaction>
</comment>